<reference evidence="2 3" key="1">
    <citation type="submission" date="2018-07" db="EMBL/GenBank/DDBJ databases">
        <title>Genomic Encyclopedia of Type Strains, Phase III (KMG-III): the genomes of soil and plant-associated and newly described type strains.</title>
        <authorList>
            <person name="Whitman W."/>
        </authorList>
    </citation>
    <scope>NUCLEOTIDE SEQUENCE [LARGE SCALE GENOMIC DNA]</scope>
    <source>
        <strain evidence="2 3">CECT 8333</strain>
    </source>
</reference>
<proteinExistence type="predicted"/>
<gene>
    <name evidence="2" type="ORF">DFP94_106133</name>
</gene>
<dbReference type="SUPFAM" id="SSF52540">
    <property type="entry name" value="P-loop containing nucleoside triphosphate hydrolases"/>
    <property type="match status" value="1"/>
</dbReference>
<dbReference type="Gene3D" id="1.25.40.10">
    <property type="entry name" value="Tetratricopeptide repeat domain"/>
    <property type="match status" value="2"/>
</dbReference>
<dbReference type="InterPro" id="IPR011990">
    <property type="entry name" value="TPR-like_helical_dom_sf"/>
</dbReference>
<dbReference type="EMBL" id="QPJW01000006">
    <property type="protein sequence ID" value="RCX18599.1"/>
    <property type="molecule type" value="Genomic_DNA"/>
</dbReference>
<protein>
    <submittedName>
        <fullName evidence="2">SIR2-like protein</fullName>
    </submittedName>
</protein>
<dbReference type="Pfam" id="PF13289">
    <property type="entry name" value="SIR2_2"/>
    <property type="match status" value="1"/>
</dbReference>
<dbReference type="SUPFAM" id="SSF48439">
    <property type="entry name" value="Protein prenylyltransferase"/>
    <property type="match status" value="1"/>
</dbReference>
<sequence length="1003" mass="115902">MGYHMFDQNGNNIPDANKLAQMLAEKFDVPVNGYYDLSKVSQYIEVKKKGRKELVSFIQECLVEAVPDKYMMWIPAIKWKAIFTTNYDNTIQKAYNLHESPLQNYVTITRSTGIKHFNSDFEVPIFHLHGALFEATSPDIIITQHDYVKYKDQRKMMFEQLKHYMAASCVLYIGYSHNDSNWNLVLSDIEEEFYPESPPLSYRVDPFTSEVDIEILRARNLVTIPQKFDDFVMDASIQIETNINHDSSIVTHESKIPSNLVSHYKENAVAVLRLLSSWEYLNQVNLSNAKPDVTSYVRGDKPSWDLVFNDTYFKRDIEEEVYFSILDYVTDTKKSVKNCIVSGSAGYGTTTLLMTLASRLVKDKAAEVYFHKTNLELREGDIFYALSLSSEKSVFFIDNASDHTQTIRNIIQQARESKKSVLLVLGDRINEWRQAKPTVTGDSFDILPLSDSEVEGLLDFLGRHNELNRLEYLTREHQIASIKRNYQRELLVAIREATENRKIEAIIEDEYYGIKDEFAKKVYSTVCCFNQHGALIRVELLAKLLDVTVIELFDRIKGFLDGVIVNECIDEMNGEYALRTRHRLIAGIVWDRCLEASNKDILIHQSLDHMNILHRVDKFAFESFIRSERFIDSLRTLESKIQFFEKACRKDPDNPYVRQHFARMYLREDIDTTALTLIEDAIKMNGKLRVLYHTKGYILHQMVQSSESEEIGKRRLLQSEDAYYTGLKMNSNDEYCYQGLAQLYLAWAKKVNDEEQRTVYIGKAENIINEGLKKVRNKEGLWIESANIDSFIRDHFARIRSLENAVANAPGSIIARYLLAKAYNLNNEFEKSKSILSILVRENPDEYRPSIEYAFTIIRAGGSLESAIAILSQSTLYGYSDPLFVATLGGLLFLNKEFTKAEDVFYESVKREFSNARMILFDPEDRLEKNFEYDAVVKYVGDRYSYLFIAGFPDIYCPSSKYHGLILKRDMRVRVTVAFTPLRPVIKKVSALMSTVQLNINVK</sequence>
<dbReference type="AlphaFoldDB" id="A0A369BAP0"/>
<keyword evidence="3" id="KW-1185">Reference proteome</keyword>
<organism evidence="2 3">
    <name type="scientific">Fontibacillus phaseoli</name>
    <dbReference type="NCBI Taxonomy" id="1416533"/>
    <lineage>
        <taxon>Bacteria</taxon>
        <taxon>Bacillati</taxon>
        <taxon>Bacillota</taxon>
        <taxon>Bacilli</taxon>
        <taxon>Bacillales</taxon>
        <taxon>Paenibacillaceae</taxon>
        <taxon>Fontibacillus</taxon>
    </lineage>
</organism>
<evidence type="ECO:0000259" key="1">
    <source>
        <dbReference type="Pfam" id="PF25199"/>
    </source>
</evidence>
<dbReference type="InterPro" id="IPR029035">
    <property type="entry name" value="DHS-like_NAD/FAD-binding_dom"/>
</dbReference>
<dbReference type="InterPro" id="IPR027417">
    <property type="entry name" value="P-loop_NTPase"/>
</dbReference>
<evidence type="ECO:0000313" key="3">
    <source>
        <dbReference type="Proteomes" id="UP000253090"/>
    </source>
</evidence>
<dbReference type="Proteomes" id="UP000253090">
    <property type="component" value="Unassembled WGS sequence"/>
</dbReference>
<evidence type="ECO:0000313" key="2">
    <source>
        <dbReference type="EMBL" id="RCX18599.1"/>
    </source>
</evidence>
<accession>A0A369BAP0</accession>
<comment type="caution">
    <text evidence="2">The sequence shown here is derived from an EMBL/GenBank/DDBJ whole genome shotgun (WGS) entry which is preliminary data.</text>
</comment>
<dbReference type="InterPro" id="IPR057574">
    <property type="entry name" value="nSTAND_NTPase5_dom"/>
</dbReference>
<dbReference type="SUPFAM" id="SSF52467">
    <property type="entry name" value="DHS-like NAD/FAD-binding domain"/>
    <property type="match status" value="1"/>
</dbReference>
<dbReference type="Pfam" id="PF25199">
    <property type="entry name" value="nSTAND_NTPase5"/>
    <property type="match status" value="1"/>
</dbReference>
<name>A0A369BAP0_9BACL</name>
<feature type="domain" description="Novel STAND NTPase 5" evidence="1">
    <location>
        <begin position="295"/>
        <end position="438"/>
    </location>
</feature>